<gene>
    <name evidence="3" type="ORF">GCM10007301_44200</name>
</gene>
<protein>
    <recommendedName>
        <fullName evidence="2">Antitoxin</fullName>
    </recommendedName>
</protein>
<evidence type="ECO:0000256" key="2">
    <source>
        <dbReference type="RuleBase" id="RU362080"/>
    </source>
</evidence>
<evidence type="ECO:0000313" key="3">
    <source>
        <dbReference type="EMBL" id="GGF79318.1"/>
    </source>
</evidence>
<dbReference type="InterPro" id="IPR051405">
    <property type="entry name" value="phD/YefM_antitoxin"/>
</dbReference>
<evidence type="ECO:0000256" key="1">
    <source>
        <dbReference type="ARBA" id="ARBA00009981"/>
    </source>
</evidence>
<organism evidence="3 4">
    <name type="scientific">Azorhizobium oxalatiphilum</name>
    <dbReference type="NCBI Taxonomy" id="980631"/>
    <lineage>
        <taxon>Bacteria</taxon>
        <taxon>Pseudomonadati</taxon>
        <taxon>Pseudomonadota</taxon>
        <taxon>Alphaproteobacteria</taxon>
        <taxon>Hyphomicrobiales</taxon>
        <taxon>Xanthobacteraceae</taxon>
        <taxon>Azorhizobium</taxon>
    </lineage>
</organism>
<dbReference type="InterPro" id="IPR036165">
    <property type="entry name" value="YefM-like_sf"/>
</dbReference>
<comment type="function">
    <text evidence="2">Antitoxin component of a type II toxin-antitoxin (TA) system.</text>
</comment>
<dbReference type="NCBIfam" id="TIGR01552">
    <property type="entry name" value="phd_fam"/>
    <property type="match status" value="1"/>
</dbReference>
<dbReference type="Pfam" id="PF02604">
    <property type="entry name" value="PhdYeFM_antitox"/>
    <property type="match status" value="1"/>
</dbReference>
<dbReference type="SUPFAM" id="SSF143120">
    <property type="entry name" value="YefM-like"/>
    <property type="match status" value="1"/>
</dbReference>
<comment type="caution">
    <text evidence="3">The sequence shown here is derived from an EMBL/GenBank/DDBJ whole genome shotgun (WGS) entry which is preliminary data.</text>
</comment>
<dbReference type="Gene3D" id="3.40.1620.10">
    <property type="entry name" value="YefM-like domain"/>
    <property type="match status" value="1"/>
</dbReference>
<dbReference type="Proteomes" id="UP000606044">
    <property type="component" value="Unassembled WGS sequence"/>
</dbReference>
<reference evidence="3" key="2">
    <citation type="submission" date="2020-09" db="EMBL/GenBank/DDBJ databases">
        <authorList>
            <person name="Sun Q."/>
            <person name="Sedlacek I."/>
        </authorList>
    </citation>
    <scope>NUCLEOTIDE SEQUENCE</scope>
    <source>
        <strain evidence="3">CCM 7897</strain>
    </source>
</reference>
<sequence>MREIQLRSAKENLSQVVDEAVSGDPVVITRHGKPEVVVVSWEEWNRVSKAVPGFGWLLAHPPAEIEDIPERRSRRPRQSPEL</sequence>
<dbReference type="InterPro" id="IPR006442">
    <property type="entry name" value="Antitoxin_Phd/YefM"/>
</dbReference>
<dbReference type="PANTHER" id="PTHR33713">
    <property type="entry name" value="ANTITOXIN YAFN-RELATED"/>
    <property type="match status" value="1"/>
</dbReference>
<comment type="similarity">
    <text evidence="1 2">Belongs to the phD/YefM antitoxin family.</text>
</comment>
<reference evidence="3" key="1">
    <citation type="journal article" date="2014" name="Int. J. Syst. Evol. Microbiol.">
        <title>Complete genome sequence of Corynebacterium casei LMG S-19264T (=DSM 44701T), isolated from a smear-ripened cheese.</title>
        <authorList>
            <consortium name="US DOE Joint Genome Institute (JGI-PGF)"/>
            <person name="Walter F."/>
            <person name="Albersmeier A."/>
            <person name="Kalinowski J."/>
            <person name="Ruckert C."/>
        </authorList>
    </citation>
    <scope>NUCLEOTIDE SEQUENCE</scope>
    <source>
        <strain evidence="3">CCM 7897</strain>
    </source>
</reference>
<keyword evidence="4" id="KW-1185">Reference proteome</keyword>
<dbReference type="AlphaFoldDB" id="A0A917CAE7"/>
<dbReference type="PANTHER" id="PTHR33713:SF9">
    <property type="entry name" value="ANTITOXIN"/>
    <property type="match status" value="1"/>
</dbReference>
<proteinExistence type="inferred from homology"/>
<evidence type="ECO:0000313" key="4">
    <source>
        <dbReference type="Proteomes" id="UP000606044"/>
    </source>
</evidence>
<dbReference type="RefSeq" id="WP_188582622.1">
    <property type="nucleotide sequence ID" value="NZ_BMCT01000007.1"/>
</dbReference>
<dbReference type="EMBL" id="BMCT01000007">
    <property type="protein sequence ID" value="GGF79318.1"/>
    <property type="molecule type" value="Genomic_DNA"/>
</dbReference>
<name>A0A917CAE7_9HYPH</name>
<accession>A0A917CAE7</accession>